<evidence type="ECO:0000313" key="12">
    <source>
        <dbReference type="Proteomes" id="UP000186102"/>
    </source>
</evidence>
<comment type="similarity">
    <text evidence="3">Belongs to the cysteine synthase/cystathionine beta-synthase family.</text>
</comment>
<gene>
    <name evidence="11" type="ORF">DSOL_3505</name>
</gene>
<dbReference type="STRING" id="1888891.DSOL_3505"/>
<evidence type="ECO:0000256" key="7">
    <source>
        <dbReference type="ARBA" id="ARBA00022898"/>
    </source>
</evidence>
<dbReference type="InterPro" id="IPR001926">
    <property type="entry name" value="TrpB-like_PALP"/>
</dbReference>
<keyword evidence="12" id="KW-1185">Reference proteome</keyword>
<dbReference type="Pfam" id="PF00291">
    <property type="entry name" value="PALP"/>
    <property type="match status" value="1"/>
</dbReference>
<dbReference type="Gene3D" id="3.40.50.1100">
    <property type="match status" value="2"/>
</dbReference>
<keyword evidence="8" id="KW-0198">Cysteine biosynthesis</keyword>
<keyword evidence="5" id="KW-0028">Amino-acid biosynthesis</keyword>
<evidence type="ECO:0000256" key="2">
    <source>
        <dbReference type="ARBA" id="ARBA00004895"/>
    </source>
</evidence>
<name>A0A1Q8QQ82_9FIRM</name>
<comment type="catalytic activity">
    <reaction evidence="9">
        <text>O-acetyl-L-serine + hydrogen sulfide = L-cysteine + acetate</text>
        <dbReference type="Rhea" id="RHEA:14829"/>
        <dbReference type="ChEBI" id="CHEBI:29919"/>
        <dbReference type="ChEBI" id="CHEBI:30089"/>
        <dbReference type="ChEBI" id="CHEBI:35235"/>
        <dbReference type="ChEBI" id="CHEBI:58340"/>
        <dbReference type="EC" id="2.5.1.47"/>
    </reaction>
</comment>
<dbReference type="PANTHER" id="PTHR10314">
    <property type="entry name" value="CYSTATHIONINE BETA-SYNTHASE"/>
    <property type="match status" value="1"/>
</dbReference>
<evidence type="ECO:0000256" key="1">
    <source>
        <dbReference type="ARBA" id="ARBA00001933"/>
    </source>
</evidence>
<evidence type="ECO:0000256" key="5">
    <source>
        <dbReference type="ARBA" id="ARBA00022605"/>
    </source>
</evidence>
<dbReference type="AlphaFoldDB" id="A0A1Q8QQ82"/>
<organism evidence="11 12">
    <name type="scientific">Desulfosporosinus metallidurans</name>
    <dbReference type="NCBI Taxonomy" id="1888891"/>
    <lineage>
        <taxon>Bacteria</taxon>
        <taxon>Bacillati</taxon>
        <taxon>Bacillota</taxon>
        <taxon>Clostridia</taxon>
        <taxon>Eubacteriales</taxon>
        <taxon>Desulfitobacteriaceae</taxon>
        <taxon>Desulfosporosinus</taxon>
    </lineage>
</organism>
<dbReference type="InterPro" id="IPR050214">
    <property type="entry name" value="Cys_Synth/Cystath_Beta-Synth"/>
</dbReference>
<dbReference type="Proteomes" id="UP000186102">
    <property type="component" value="Unassembled WGS sequence"/>
</dbReference>
<comment type="caution">
    <text evidence="11">The sequence shown here is derived from an EMBL/GenBank/DDBJ whole genome shotgun (WGS) entry which is preliminary data.</text>
</comment>
<protein>
    <recommendedName>
        <fullName evidence="4">cysteine synthase</fullName>
        <ecNumber evidence="4">2.5.1.47</ecNumber>
    </recommendedName>
</protein>
<evidence type="ECO:0000313" key="11">
    <source>
        <dbReference type="EMBL" id="OLN29486.1"/>
    </source>
</evidence>
<proteinExistence type="inferred from homology"/>
<comment type="pathway">
    <text evidence="2">Amino-acid biosynthesis; L-cysteine biosynthesis.</text>
</comment>
<dbReference type="SUPFAM" id="SSF53686">
    <property type="entry name" value="Tryptophan synthase beta subunit-like PLP-dependent enzymes"/>
    <property type="match status" value="1"/>
</dbReference>
<evidence type="ECO:0000259" key="10">
    <source>
        <dbReference type="Pfam" id="PF00291"/>
    </source>
</evidence>
<keyword evidence="6" id="KW-0808">Transferase</keyword>
<dbReference type="EC" id="2.5.1.47" evidence="4"/>
<reference evidence="11 12" key="1">
    <citation type="submission" date="2016-09" db="EMBL/GenBank/DDBJ databases">
        <title>Complete genome of Desulfosporosinus sp. OL.</title>
        <authorList>
            <person name="Mardanov A."/>
            <person name="Beletsky A."/>
            <person name="Panova A."/>
            <person name="Karnachuk O."/>
            <person name="Ravin N."/>
        </authorList>
    </citation>
    <scope>NUCLEOTIDE SEQUENCE [LARGE SCALE GENOMIC DNA]</scope>
    <source>
        <strain evidence="11 12">OL</strain>
    </source>
</reference>
<dbReference type="RefSeq" id="WP_075365985.1">
    <property type="nucleotide sequence ID" value="NZ_MLBF01000032.1"/>
</dbReference>
<evidence type="ECO:0000256" key="8">
    <source>
        <dbReference type="ARBA" id="ARBA00023192"/>
    </source>
</evidence>
<feature type="domain" description="Tryptophan synthase beta chain-like PALP" evidence="10">
    <location>
        <begin position="5"/>
        <end position="172"/>
    </location>
</feature>
<dbReference type="InterPro" id="IPR036052">
    <property type="entry name" value="TrpB-like_PALP_sf"/>
</dbReference>
<keyword evidence="7" id="KW-0663">Pyridoxal phosphate</keyword>
<evidence type="ECO:0000256" key="4">
    <source>
        <dbReference type="ARBA" id="ARBA00012681"/>
    </source>
</evidence>
<comment type="cofactor">
    <cofactor evidence="1">
        <name>pyridoxal 5'-phosphate</name>
        <dbReference type="ChEBI" id="CHEBI:597326"/>
    </cofactor>
</comment>
<dbReference type="FunFam" id="3.40.50.1100:FF:000006">
    <property type="entry name" value="Cysteine synthase"/>
    <property type="match status" value="1"/>
</dbReference>
<sequence length="185" mass="19708">MPGSIKKAQEIAAGIPGSFIPNQFENPANPQVHRTTTALEIIEQMDGKLDAFVCTAGTRGTVTGTGEVLKARIPGIRFSSSNRRAHPFSQAATQVPHNIPGTSPGFIPNTLNTIVYDEIFLISDSEAAKMTRDLARLEGILVGISTGAAVHTALKVAKRLGPSKKVLAIAPDTGERYLSTNVFRD</sequence>
<evidence type="ECO:0000256" key="3">
    <source>
        <dbReference type="ARBA" id="ARBA00007103"/>
    </source>
</evidence>
<accession>A0A1Q8QQ82</accession>
<evidence type="ECO:0000256" key="6">
    <source>
        <dbReference type="ARBA" id="ARBA00022679"/>
    </source>
</evidence>
<evidence type="ECO:0000256" key="9">
    <source>
        <dbReference type="ARBA" id="ARBA00047931"/>
    </source>
</evidence>
<dbReference type="GO" id="GO:0004124">
    <property type="term" value="F:cysteine synthase activity"/>
    <property type="evidence" value="ECO:0007669"/>
    <property type="project" value="UniProtKB-EC"/>
</dbReference>
<dbReference type="EMBL" id="MLBF01000032">
    <property type="protein sequence ID" value="OLN29486.1"/>
    <property type="molecule type" value="Genomic_DNA"/>
</dbReference>